<feature type="compositionally biased region" description="Acidic residues" evidence="1">
    <location>
        <begin position="689"/>
        <end position="702"/>
    </location>
</feature>
<feature type="compositionally biased region" description="Acidic residues" evidence="1">
    <location>
        <begin position="571"/>
        <end position="590"/>
    </location>
</feature>
<comment type="caution">
    <text evidence="2">The sequence shown here is derived from an EMBL/GenBank/DDBJ whole genome shotgun (WGS) entry which is preliminary data.</text>
</comment>
<reference evidence="2" key="1">
    <citation type="journal article" date="2023" name="Science">
        <title>Genome structures resolve the early diversification of teleost fishes.</title>
        <authorList>
            <person name="Parey E."/>
            <person name="Louis A."/>
            <person name="Montfort J."/>
            <person name="Bouchez O."/>
            <person name="Roques C."/>
            <person name="Iampietro C."/>
            <person name="Lluch J."/>
            <person name="Castinel A."/>
            <person name="Donnadieu C."/>
            <person name="Desvignes T."/>
            <person name="Floi Bucao C."/>
            <person name="Jouanno E."/>
            <person name="Wen M."/>
            <person name="Mejri S."/>
            <person name="Dirks R."/>
            <person name="Jansen H."/>
            <person name="Henkel C."/>
            <person name="Chen W.J."/>
            <person name="Zahm M."/>
            <person name="Cabau C."/>
            <person name="Klopp C."/>
            <person name="Thompson A.W."/>
            <person name="Robinson-Rechavi M."/>
            <person name="Braasch I."/>
            <person name="Lecointre G."/>
            <person name="Bobe J."/>
            <person name="Postlethwait J.H."/>
            <person name="Berthelot C."/>
            <person name="Roest Crollius H."/>
            <person name="Guiguen Y."/>
        </authorList>
    </citation>
    <scope>NUCLEOTIDE SEQUENCE</scope>
    <source>
        <strain evidence="2">Concon-B</strain>
    </source>
</reference>
<feature type="compositionally biased region" description="Basic and acidic residues" evidence="1">
    <location>
        <begin position="500"/>
        <end position="518"/>
    </location>
</feature>
<feature type="compositionally biased region" description="Polar residues" evidence="1">
    <location>
        <begin position="805"/>
        <end position="815"/>
    </location>
</feature>
<feature type="region of interest" description="Disordered" evidence="1">
    <location>
        <begin position="1"/>
        <end position="76"/>
    </location>
</feature>
<gene>
    <name evidence="2" type="ORF">COCON_G00224430</name>
</gene>
<feature type="compositionally biased region" description="Low complexity" evidence="1">
    <location>
        <begin position="606"/>
        <end position="675"/>
    </location>
</feature>
<organism evidence="2 3">
    <name type="scientific">Conger conger</name>
    <name type="common">Conger eel</name>
    <name type="synonym">Muraena conger</name>
    <dbReference type="NCBI Taxonomy" id="82655"/>
    <lineage>
        <taxon>Eukaryota</taxon>
        <taxon>Metazoa</taxon>
        <taxon>Chordata</taxon>
        <taxon>Craniata</taxon>
        <taxon>Vertebrata</taxon>
        <taxon>Euteleostomi</taxon>
        <taxon>Actinopterygii</taxon>
        <taxon>Neopterygii</taxon>
        <taxon>Teleostei</taxon>
        <taxon>Anguilliformes</taxon>
        <taxon>Congridae</taxon>
        <taxon>Conger</taxon>
    </lineage>
</organism>
<feature type="region of interest" description="Disordered" evidence="1">
    <location>
        <begin position="399"/>
        <end position="420"/>
    </location>
</feature>
<keyword evidence="3" id="KW-1185">Reference proteome</keyword>
<feature type="compositionally biased region" description="Basic and acidic residues" evidence="1">
    <location>
        <begin position="591"/>
        <end position="605"/>
    </location>
</feature>
<protein>
    <submittedName>
        <fullName evidence="2">Uncharacterized protein</fullName>
    </submittedName>
</protein>
<feature type="compositionally biased region" description="Basic residues" evidence="1">
    <location>
        <begin position="469"/>
        <end position="479"/>
    </location>
</feature>
<feature type="compositionally biased region" description="Polar residues" evidence="1">
    <location>
        <begin position="918"/>
        <end position="931"/>
    </location>
</feature>
<proteinExistence type="predicted"/>
<feature type="region of interest" description="Disordered" evidence="1">
    <location>
        <begin position="909"/>
        <end position="982"/>
    </location>
</feature>
<sequence>MSRSLSARKHPTSNGAFYSSLAFPSDENPLTVNNPLYEDGGPDSPESLGASGRPRALTGFRSPQPQGLRREGGRAGRAWSLPAPLHRRWVYEALSRQLVAEPADWEMQLLKAELRGSKDDLDRAWGPWGWGAEPKLTVREQARQFELQALLDRMPRSGRESKNSLLSPNCTGDTWDLADHMLWAPESHGSLRCSPVGRDIPPCIAMVAQSDLTPPPVPRPTPPVLRKFSSCISSYVTVEPCETRAASRRCDYLRLSETSFAGDNLVLRRGYGRHEQHQQLLRPSLLRPEELSMESGIDPGQEYYAQDYYNYDQGYDLPQYGSRRKLISPMYDEYGEVRGRGRGRRPMRGGPPRRVGFRDLPPEDEIEAEPEEAAAAETGSSKAAKRLKSVMKLSKLLVSSKGAEPPADAPTPSSPWKKAKLFPMMFKGKKDKDYAKLMSARRVDSQDSLAGLPSTAEGVVSEKPSAKKQLGKMLKRINISKKLQVRRESQGSLRSSAAGSEKDEVSSRGTSEEEERKSKVSISVTGESEPEASGSDVERARRARDQSGDESAASGEDKDYLKVDLDRDDALESTVDSDEEQEEPVDDSDEESKSKSEKDDDRRSSEQSGGEASGSEAGSSVGRSGSEAEASGSEVSGSEDGGSVRSSASSRRSTGGSSQSGSERSAASSRSTGGSHRSRKSILSGGSEDTIDEESEQEASDEAESKPSEDESSTGAQSRRSSISTIKSGGSVGPHVGTPYGSEESSSAVESSDDFHGLSPITEVDEDAITSGKTSVASEDSGHSEPSYGRNKRIKLVVDREHETSSTGEDSAPESQRNRLSNLSSHSNVNGTVYLAQNGSIIRTRRPGHSNNLKVCSPARLGKHFKKLDKLAVTQEERFPLGGHVATGISSATDENLNLNLNLNLNARPSSSSLASSTTGPDTAVPKSNSKARGRGADEQESALNGEEVKEPLESHSEHTQSDDEELWMGPWNNLHIPMTKL</sequence>
<evidence type="ECO:0000313" key="2">
    <source>
        <dbReference type="EMBL" id="KAJ8250521.1"/>
    </source>
</evidence>
<feature type="compositionally biased region" description="Basic residues" evidence="1">
    <location>
        <begin position="1"/>
        <end position="11"/>
    </location>
</feature>
<accession>A0A9Q1CWI1</accession>
<name>A0A9Q1CWI1_CONCO</name>
<evidence type="ECO:0000313" key="3">
    <source>
        <dbReference type="Proteomes" id="UP001152803"/>
    </source>
</evidence>
<feature type="region of interest" description="Disordered" evidence="1">
    <location>
        <begin position="336"/>
        <end position="362"/>
    </location>
</feature>
<feature type="compositionally biased region" description="Basic and acidic residues" evidence="1">
    <location>
        <begin position="555"/>
        <end position="570"/>
    </location>
</feature>
<feature type="compositionally biased region" description="Basic and acidic residues" evidence="1">
    <location>
        <begin position="947"/>
        <end position="962"/>
    </location>
</feature>
<dbReference type="EMBL" id="JAFJMO010000018">
    <property type="protein sequence ID" value="KAJ8250521.1"/>
    <property type="molecule type" value="Genomic_DNA"/>
</dbReference>
<feature type="compositionally biased region" description="Basic and acidic residues" evidence="1">
    <location>
        <begin position="536"/>
        <end position="547"/>
    </location>
</feature>
<feature type="compositionally biased region" description="Polar residues" evidence="1">
    <location>
        <begin position="713"/>
        <end position="728"/>
    </location>
</feature>
<feature type="region of interest" description="Disordered" evidence="1">
    <location>
        <begin position="441"/>
        <end position="826"/>
    </location>
</feature>
<evidence type="ECO:0000256" key="1">
    <source>
        <dbReference type="SAM" id="MobiDB-lite"/>
    </source>
</evidence>
<dbReference type="OrthoDB" id="8964468at2759"/>
<dbReference type="AlphaFoldDB" id="A0A9Q1CWI1"/>
<dbReference type="Proteomes" id="UP001152803">
    <property type="component" value="Unassembled WGS sequence"/>
</dbReference>